<sequence>MERAKEVSALCVTLLFYYLALHTNLNYYHIRCWRIVGHKKWQRKMRGLKGARMKERKQPLRINNYCNSELSLLLE</sequence>
<evidence type="ECO:0000313" key="3">
    <source>
        <dbReference type="Proteomes" id="UP000007305"/>
    </source>
</evidence>
<dbReference type="EnsemblPlants" id="Zm00001eb314480_T001">
    <property type="protein sequence ID" value="Zm00001eb314480_P001"/>
    <property type="gene ID" value="Zm00001eb314480"/>
</dbReference>
<evidence type="ECO:0000256" key="1">
    <source>
        <dbReference type="SAM" id="Phobius"/>
    </source>
</evidence>
<keyword evidence="1" id="KW-0472">Membrane</keyword>
<keyword evidence="1" id="KW-0812">Transmembrane</keyword>
<reference evidence="2" key="3">
    <citation type="submission" date="2021-05" db="UniProtKB">
        <authorList>
            <consortium name="EnsemblPlants"/>
        </authorList>
    </citation>
    <scope>IDENTIFICATION</scope>
    <source>
        <strain evidence="2">cv. B73</strain>
    </source>
</reference>
<protein>
    <submittedName>
        <fullName evidence="2">Uncharacterized protein</fullName>
    </submittedName>
</protein>
<dbReference type="AlphaFoldDB" id="A0A804QC51"/>
<name>A0A804QC51_MAIZE</name>
<dbReference type="EnsemblPlants" id="Zm00001eb314460_T001">
    <property type="protein sequence ID" value="Zm00001eb314460_P001"/>
    <property type="gene ID" value="Zm00001eb314460"/>
</dbReference>
<dbReference type="Proteomes" id="UP000007305">
    <property type="component" value="Chromosome 7"/>
</dbReference>
<dbReference type="Gramene" id="Zm00001eb314480_T001">
    <property type="protein sequence ID" value="Zm00001eb314480_P001"/>
    <property type="gene ID" value="Zm00001eb314480"/>
</dbReference>
<accession>A0A804QC51</accession>
<proteinExistence type="predicted"/>
<feature type="transmembrane region" description="Helical" evidence="1">
    <location>
        <begin position="7"/>
        <end position="25"/>
    </location>
</feature>
<evidence type="ECO:0000313" key="2">
    <source>
        <dbReference type="EnsemblPlants" id="Zm00001eb314460_P001"/>
    </source>
</evidence>
<reference evidence="3" key="1">
    <citation type="submission" date="2015-12" db="EMBL/GenBank/DDBJ databases">
        <title>Update maize B73 reference genome by single molecule sequencing technologies.</title>
        <authorList>
            <consortium name="Maize Genome Sequencing Project"/>
            <person name="Ware D."/>
        </authorList>
    </citation>
    <scope>NUCLEOTIDE SEQUENCE [LARGE SCALE GENOMIC DNA]</scope>
    <source>
        <strain evidence="3">cv. B73</strain>
    </source>
</reference>
<organism evidence="2 3">
    <name type="scientific">Zea mays</name>
    <name type="common">Maize</name>
    <dbReference type="NCBI Taxonomy" id="4577"/>
    <lineage>
        <taxon>Eukaryota</taxon>
        <taxon>Viridiplantae</taxon>
        <taxon>Streptophyta</taxon>
        <taxon>Embryophyta</taxon>
        <taxon>Tracheophyta</taxon>
        <taxon>Spermatophyta</taxon>
        <taxon>Magnoliopsida</taxon>
        <taxon>Liliopsida</taxon>
        <taxon>Poales</taxon>
        <taxon>Poaceae</taxon>
        <taxon>PACMAD clade</taxon>
        <taxon>Panicoideae</taxon>
        <taxon>Andropogonodae</taxon>
        <taxon>Andropogoneae</taxon>
        <taxon>Tripsacinae</taxon>
        <taxon>Zea</taxon>
    </lineage>
</organism>
<dbReference type="Gramene" id="Zm00001eb314460_T001">
    <property type="protein sequence ID" value="Zm00001eb314460_P001"/>
    <property type="gene ID" value="Zm00001eb314460"/>
</dbReference>
<keyword evidence="1" id="KW-1133">Transmembrane helix</keyword>
<keyword evidence="3" id="KW-1185">Reference proteome</keyword>
<reference evidence="2" key="2">
    <citation type="submission" date="2019-07" db="EMBL/GenBank/DDBJ databases">
        <authorList>
            <person name="Seetharam A."/>
            <person name="Woodhouse M."/>
            <person name="Cannon E."/>
        </authorList>
    </citation>
    <scope>NUCLEOTIDE SEQUENCE [LARGE SCALE GENOMIC DNA]</scope>
    <source>
        <strain evidence="2">cv. B73</strain>
    </source>
</reference>